<evidence type="ECO:0000313" key="3">
    <source>
        <dbReference type="EMBL" id="USP78297.1"/>
    </source>
</evidence>
<feature type="region of interest" description="Disordered" evidence="1">
    <location>
        <begin position="60"/>
        <end position="93"/>
    </location>
</feature>
<dbReference type="EMBL" id="CP089277">
    <property type="protein sequence ID" value="USP78297.1"/>
    <property type="molecule type" value="Genomic_DNA"/>
</dbReference>
<keyword evidence="2" id="KW-1133">Transmembrane helix</keyword>
<dbReference type="CDD" id="cd12087">
    <property type="entry name" value="TM_EGFR-like"/>
    <property type="match status" value="1"/>
</dbReference>
<feature type="compositionally biased region" description="Low complexity" evidence="1">
    <location>
        <begin position="60"/>
        <end position="86"/>
    </location>
</feature>
<sequence length="208" mass="21649">MSNTIERISTLTCNDGASTECLTYLNVRIDKDFTYTNYECAVSGGPAYLYYDATSTPGSSVTSVSPTPVSTSTISSITPSPTTSSPAPSPKNPTPVGAIVGGVLGGIAALALIGFGTFFLMRRKRTAVSGPMPYDQSVYTAGQSRPTLTVVPETTQYPNPVPTASQTVDTKGVVPVANPSSPTPPYQPPCSSTQKTVDAHEAHLAQLP</sequence>
<protein>
    <submittedName>
        <fullName evidence="3">Uncharacterized protein</fullName>
    </submittedName>
</protein>
<gene>
    <name evidence="3" type="ORF">yc1106_05571</name>
</gene>
<proteinExistence type="predicted"/>
<evidence type="ECO:0000256" key="2">
    <source>
        <dbReference type="SAM" id="Phobius"/>
    </source>
</evidence>
<keyword evidence="2" id="KW-0472">Membrane</keyword>
<keyword evidence="2" id="KW-0812">Transmembrane</keyword>
<feature type="region of interest" description="Disordered" evidence="1">
    <location>
        <begin position="177"/>
        <end position="198"/>
    </location>
</feature>
<dbReference type="AlphaFoldDB" id="A0A9Q8Z8B6"/>
<dbReference type="Proteomes" id="UP001056012">
    <property type="component" value="Chromosome 4"/>
</dbReference>
<dbReference type="VEuPathDB" id="FungiDB:yc1106_05571"/>
<evidence type="ECO:0000313" key="4">
    <source>
        <dbReference type="Proteomes" id="UP001056012"/>
    </source>
</evidence>
<name>A0A9Q8Z8B6_CURCL</name>
<organism evidence="3 4">
    <name type="scientific">Curvularia clavata</name>
    <dbReference type="NCBI Taxonomy" id="95742"/>
    <lineage>
        <taxon>Eukaryota</taxon>
        <taxon>Fungi</taxon>
        <taxon>Dikarya</taxon>
        <taxon>Ascomycota</taxon>
        <taxon>Pezizomycotina</taxon>
        <taxon>Dothideomycetes</taxon>
        <taxon>Pleosporomycetidae</taxon>
        <taxon>Pleosporales</taxon>
        <taxon>Pleosporineae</taxon>
        <taxon>Pleosporaceae</taxon>
        <taxon>Curvularia</taxon>
    </lineage>
</organism>
<evidence type="ECO:0000256" key="1">
    <source>
        <dbReference type="SAM" id="MobiDB-lite"/>
    </source>
</evidence>
<feature type="transmembrane region" description="Helical" evidence="2">
    <location>
        <begin position="96"/>
        <end position="120"/>
    </location>
</feature>
<accession>A0A9Q8Z8B6</accession>
<keyword evidence="4" id="KW-1185">Reference proteome</keyword>
<reference evidence="3" key="1">
    <citation type="submission" date="2021-12" db="EMBL/GenBank/DDBJ databases">
        <title>Curvularia clavata genome.</title>
        <authorList>
            <person name="Cao Y."/>
        </authorList>
    </citation>
    <scope>NUCLEOTIDE SEQUENCE</scope>
    <source>
        <strain evidence="3">Yc1106</strain>
    </source>
</reference>